<evidence type="ECO:0000256" key="1">
    <source>
        <dbReference type="PROSITE-ProRule" id="PRU00047"/>
    </source>
</evidence>
<dbReference type="PaxDb" id="67767-A0A0J7KEL8"/>
<sequence>MKMNEGEKLEGFLSKFDHVLCQLKSSGAEIKEEDAICTLLLALPKSYETVVTVLENMAVETLDMNYVKTRLRIDSEKRKENDGDQSEPMKTDAFISNKSIKCHNCGEIGHIKRYCKKPS</sequence>
<dbReference type="SMART" id="SM00343">
    <property type="entry name" value="ZnF_C2HC"/>
    <property type="match status" value="1"/>
</dbReference>
<dbReference type="AlphaFoldDB" id="A0A0J7KEL8"/>
<name>A0A0J7KEL8_LASNI</name>
<dbReference type="GO" id="GO:0008270">
    <property type="term" value="F:zinc ion binding"/>
    <property type="evidence" value="ECO:0007669"/>
    <property type="project" value="UniProtKB-KW"/>
</dbReference>
<accession>A0A0J7KEL8</accession>
<evidence type="ECO:0000313" key="3">
    <source>
        <dbReference type="EMBL" id="KMQ88684.1"/>
    </source>
</evidence>
<comment type="caution">
    <text evidence="3">The sequence shown here is derived from an EMBL/GenBank/DDBJ whole genome shotgun (WGS) entry which is preliminary data.</text>
</comment>
<proteinExistence type="predicted"/>
<dbReference type="InterPro" id="IPR036875">
    <property type="entry name" value="Znf_CCHC_sf"/>
</dbReference>
<dbReference type="SUPFAM" id="SSF57756">
    <property type="entry name" value="Retrovirus zinc finger-like domains"/>
    <property type="match status" value="1"/>
</dbReference>
<feature type="domain" description="CCHC-type" evidence="2">
    <location>
        <begin position="101"/>
        <end position="117"/>
    </location>
</feature>
<keyword evidence="1" id="KW-0862">Zinc</keyword>
<dbReference type="OrthoDB" id="6775539at2759"/>
<dbReference type="Proteomes" id="UP000036403">
    <property type="component" value="Unassembled WGS sequence"/>
</dbReference>
<evidence type="ECO:0000259" key="2">
    <source>
        <dbReference type="PROSITE" id="PS50158"/>
    </source>
</evidence>
<dbReference type="Pfam" id="PF00098">
    <property type="entry name" value="zf-CCHC"/>
    <property type="match status" value="1"/>
</dbReference>
<dbReference type="EMBL" id="LBMM01008698">
    <property type="protein sequence ID" value="KMQ88684.1"/>
    <property type="molecule type" value="Genomic_DNA"/>
</dbReference>
<gene>
    <name evidence="3" type="ORF">RF55_11785</name>
</gene>
<evidence type="ECO:0000313" key="4">
    <source>
        <dbReference type="Proteomes" id="UP000036403"/>
    </source>
</evidence>
<keyword evidence="4" id="KW-1185">Reference proteome</keyword>
<dbReference type="PROSITE" id="PS50158">
    <property type="entry name" value="ZF_CCHC"/>
    <property type="match status" value="1"/>
</dbReference>
<organism evidence="3 4">
    <name type="scientific">Lasius niger</name>
    <name type="common">Black garden ant</name>
    <dbReference type="NCBI Taxonomy" id="67767"/>
    <lineage>
        <taxon>Eukaryota</taxon>
        <taxon>Metazoa</taxon>
        <taxon>Ecdysozoa</taxon>
        <taxon>Arthropoda</taxon>
        <taxon>Hexapoda</taxon>
        <taxon>Insecta</taxon>
        <taxon>Pterygota</taxon>
        <taxon>Neoptera</taxon>
        <taxon>Endopterygota</taxon>
        <taxon>Hymenoptera</taxon>
        <taxon>Apocrita</taxon>
        <taxon>Aculeata</taxon>
        <taxon>Formicoidea</taxon>
        <taxon>Formicidae</taxon>
        <taxon>Formicinae</taxon>
        <taxon>Lasius</taxon>
        <taxon>Lasius</taxon>
    </lineage>
</organism>
<dbReference type="Pfam" id="PF14223">
    <property type="entry name" value="Retrotran_gag_2"/>
    <property type="match status" value="1"/>
</dbReference>
<dbReference type="STRING" id="67767.A0A0J7KEL8"/>
<protein>
    <submittedName>
        <fullName evidence="3">Copia protein</fullName>
    </submittedName>
</protein>
<dbReference type="InterPro" id="IPR001878">
    <property type="entry name" value="Znf_CCHC"/>
</dbReference>
<dbReference type="GO" id="GO:0003676">
    <property type="term" value="F:nucleic acid binding"/>
    <property type="evidence" value="ECO:0007669"/>
    <property type="project" value="InterPro"/>
</dbReference>
<keyword evidence="1" id="KW-0863">Zinc-finger</keyword>
<dbReference type="Gene3D" id="4.10.60.10">
    <property type="entry name" value="Zinc finger, CCHC-type"/>
    <property type="match status" value="1"/>
</dbReference>
<keyword evidence="1" id="KW-0479">Metal-binding</keyword>
<reference evidence="3 4" key="1">
    <citation type="submission" date="2015-04" db="EMBL/GenBank/DDBJ databases">
        <title>Lasius niger genome sequencing.</title>
        <authorList>
            <person name="Konorov E.A."/>
            <person name="Nikitin M.A."/>
            <person name="Kirill M.V."/>
            <person name="Chang P."/>
        </authorList>
    </citation>
    <scope>NUCLEOTIDE SEQUENCE [LARGE SCALE GENOMIC DNA]</scope>
    <source>
        <tissue evidence="3">Whole</tissue>
    </source>
</reference>